<organism evidence="2 3">
    <name type="scientific">Aurantiacibacter atlanticus</name>
    <dbReference type="NCBI Taxonomy" id="1648404"/>
    <lineage>
        <taxon>Bacteria</taxon>
        <taxon>Pseudomonadati</taxon>
        <taxon>Pseudomonadota</taxon>
        <taxon>Alphaproteobacteria</taxon>
        <taxon>Sphingomonadales</taxon>
        <taxon>Erythrobacteraceae</taxon>
        <taxon>Aurantiacibacter</taxon>
    </lineage>
</organism>
<proteinExistence type="predicted"/>
<accession>A0A0H4VHG5</accession>
<keyword evidence="1" id="KW-1133">Transmembrane helix</keyword>
<keyword evidence="1" id="KW-0812">Transmembrane</keyword>
<evidence type="ECO:0000256" key="1">
    <source>
        <dbReference type="SAM" id="Phobius"/>
    </source>
</evidence>
<keyword evidence="1" id="KW-0472">Membrane</keyword>
<feature type="transmembrane region" description="Helical" evidence="1">
    <location>
        <begin position="6"/>
        <end position="24"/>
    </location>
</feature>
<feature type="transmembrane region" description="Helical" evidence="1">
    <location>
        <begin position="33"/>
        <end position="51"/>
    </location>
</feature>
<dbReference type="EMBL" id="CP011310">
    <property type="protein sequence ID" value="AKQ42454.1"/>
    <property type="molecule type" value="Genomic_DNA"/>
</dbReference>
<gene>
    <name evidence="2" type="ORF">CP97_11075</name>
</gene>
<dbReference type="RefSeq" id="WP_048885986.1">
    <property type="nucleotide sequence ID" value="NZ_CP011310.1"/>
</dbReference>
<protein>
    <submittedName>
        <fullName evidence="2">Uncharacterized protein</fullName>
    </submittedName>
</protein>
<reference evidence="2 3" key="1">
    <citation type="journal article" date="2015" name="Int. J. Syst. Evol. Microbiol.">
        <title>Erythrobacter atlanticus sp. nov., a bacterium from ocean sediment able to degrade polycyclic aromatic hydrocarbons.</title>
        <authorList>
            <person name="Zhuang L."/>
            <person name="Liu Y."/>
            <person name="Wang L."/>
            <person name="Wang W."/>
            <person name="Shao Z."/>
        </authorList>
    </citation>
    <scope>NUCLEOTIDE SEQUENCE [LARGE SCALE GENOMIC DNA]</scope>
    <source>
        <strain evidence="3">s21-N3</strain>
    </source>
</reference>
<sequence length="69" mass="7118">MFDFIISAVILAAAALFAGAVYLHRKGNRKQSLLMAVLAVVMMVNVAIWIIPTEGGGSLAESAAKGEGG</sequence>
<reference evidence="3" key="2">
    <citation type="submission" date="2015-04" db="EMBL/GenBank/DDBJ databases">
        <title>The complete genome sequence of Erythrobacter sp. s21-N3.</title>
        <authorList>
            <person name="Zhuang L."/>
            <person name="Liu Y."/>
            <person name="Shao Z."/>
        </authorList>
    </citation>
    <scope>NUCLEOTIDE SEQUENCE [LARGE SCALE GENOMIC DNA]</scope>
    <source>
        <strain evidence="3">s21-N3</strain>
    </source>
</reference>
<dbReference type="KEGG" id="ery:CP97_11075"/>
<dbReference type="Proteomes" id="UP000059113">
    <property type="component" value="Chromosome"/>
</dbReference>
<dbReference type="PATRIC" id="fig|1648404.4.peg.2305"/>
<evidence type="ECO:0000313" key="3">
    <source>
        <dbReference type="Proteomes" id="UP000059113"/>
    </source>
</evidence>
<evidence type="ECO:0000313" key="2">
    <source>
        <dbReference type="EMBL" id="AKQ42454.1"/>
    </source>
</evidence>
<dbReference type="AlphaFoldDB" id="A0A0H4VHG5"/>
<name>A0A0H4VHG5_9SPHN</name>
<keyword evidence="3" id="KW-1185">Reference proteome</keyword>